<reference evidence="16" key="1">
    <citation type="submission" date="2021-01" db="EMBL/GenBank/DDBJ databases">
        <authorList>
            <person name="Corre E."/>
            <person name="Pelletier E."/>
            <person name="Niang G."/>
            <person name="Scheremetjew M."/>
            <person name="Finn R."/>
            <person name="Kale V."/>
            <person name="Holt S."/>
            <person name="Cochrane G."/>
            <person name="Meng A."/>
            <person name="Brown T."/>
            <person name="Cohen L."/>
        </authorList>
    </citation>
    <scope>NUCLEOTIDE SEQUENCE</scope>
    <source>
        <strain evidence="16">CCMP2877</strain>
    </source>
</reference>
<feature type="domain" description="Alanine dehydrogenase/pyridine nucleotide transhydrogenase NAD(H)-binding" evidence="14">
    <location>
        <begin position="99"/>
        <end position="263"/>
    </location>
</feature>
<organism evidence="16">
    <name type="scientific">Phaeomonas parva</name>
    <dbReference type="NCBI Taxonomy" id="124430"/>
    <lineage>
        <taxon>Eukaryota</taxon>
        <taxon>Sar</taxon>
        <taxon>Stramenopiles</taxon>
        <taxon>Ochrophyta</taxon>
        <taxon>Pinguiophyceae</taxon>
        <taxon>Pinguiochrysidales</taxon>
        <taxon>Pinguiochrysidaceae</taxon>
        <taxon>Phaeomonas</taxon>
    </lineage>
</organism>
<dbReference type="AlphaFoldDB" id="A0A7S1UCI4"/>
<dbReference type="Pfam" id="PF02233">
    <property type="entry name" value="PNTB"/>
    <property type="match status" value="1"/>
</dbReference>
<evidence type="ECO:0000259" key="14">
    <source>
        <dbReference type="SMART" id="SM01002"/>
    </source>
</evidence>
<evidence type="ECO:0000256" key="2">
    <source>
        <dbReference type="ARBA" id="ARBA00012943"/>
    </source>
</evidence>
<evidence type="ECO:0000256" key="13">
    <source>
        <dbReference type="SAM" id="Phobius"/>
    </source>
</evidence>
<dbReference type="Pfam" id="PF12769">
    <property type="entry name" value="PNTB_4TM"/>
    <property type="match status" value="1"/>
</dbReference>
<accession>A0A7S1UCI4</accession>
<sequence length="955" mass="98565">MYTEAGAEMVPSAKDAYSNDIVMKLHVPTTAEVEMLGDRTLIAQIVASKNAEVVDKLAANGATVFDMTQLSRTLSRGQAFDTLSSQANLAGYRAVIEGVHALRRPMAGMMTSAGRIKPAKVLVLGAGVAGLQAIQSAKNMGAQVYAFDVRSVVAEQVESLGGKFLMVEGEEGAGAGGYAKEMTPEWFEKARAMLEKELTDVDLCVTTALIPGRPAPELLTEQQLQAMPAGSVVVDMAAESGGNYKGVKPGEMFESDNGVKVIGFTDLSDRLAPVASSLYGNNLTKFFVSMETSKGNFGVNMDDEAVRSTALLLSGDRVPPFVPPPPPAPKVEAKVEEEVVEVDPKVATWSDARSQTGIIAASTLAATMVPNGPMLNIFVLSNIIGQRVVEGVTHALHSPLMSVTNAISGMTVVGGLYQMGGGLFPTNATEFFGASAVLLSAVNIAGGSIVTHKMLDMFRRPDDPPEYNEYYFLPAAVVGSGYVATKMAGWNGMDTVMPILSGLGCIGGINALSSQKTARLGNVIGLSGIGLGLLGTFATAGFDVPTALQASALLGAGGLVGYQVAQKISPTELPQTVAAFHSLVGLAACATAAGDFARHLGGAPLDAFHNFAIYGGMAIGAVTATGSLIAFGKLNGNLPSSPLALPGRDPLNAAMAAATLAGGAGFLMTGEPGMAAAALAAGAVVPGLLGAHMTASIGGADMPVVITLLNSYSGWALCSEGFMMDKPLLTVVGALIGSSGWMLTSVMCKGMNRDLKNVILGGWGAKAAAPKAEGAEDGPLLAHTEINVDDAVERLKLADKVVVVPGYGLAVANAQADVAEITRRLTKDHGVEVTFGVHPVAGRMPGQLNVLLAEAGIPYDVVYELEEINEKMGDADVVLVIGANDVVNSAAEDDPASAIAGMPVIQVWKANNVVFLKRSMGSGYAGIENPVFFKDNTDMLLGDAKDTCSKIAGAL</sequence>
<comment type="subcellular location">
    <subcellularLocation>
        <location evidence="1">Cell inner membrane</location>
        <topology evidence="1">Multi-pass membrane protein</topology>
    </subcellularLocation>
</comment>
<dbReference type="EMBL" id="HBGJ01034583">
    <property type="protein sequence ID" value="CAD9263549.1"/>
    <property type="molecule type" value="Transcribed_RNA"/>
</dbReference>
<dbReference type="Gene3D" id="3.40.50.1220">
    <property type="entry name" value="TPP-binding domain"/>
    <property type="match status" value="1"/>
</dbReference>
<evidence type="ECO:0000256" key="11">
    <source>
        <dbReference type="ARBA" id="ARBA00023136"/>
    </source>
</evidence>
<dbReference type="GO" id="GO:0006740">
    <property type="term" value="P:NADPH regeneration"/>
    <property type="evidence" value="ECO:0007669"/>
    <property type="project" value="TreeGrafter"/>
</dbReference>
<evidence type="ECO:0000256" key="10">
    <source>
        <dbReference type="ARBA" id="ARBA00023027"/>
    </source>
</evidence>
<dbReference type="InterPro" id="IPR034300">
    <property type="entry name" value="PNTB-like"/>
</dbReference>
<feature type="transmembrane region" description="Helical" evidence="13">
    <location>
        <begin position="577"/>
        <end position="599"/>
    </location>
</feature>
<keyword evidence="8" id="KW-1278">Translocase</keyword>
<keyword evidence="4" id="KW-0997">Cell inner membrane</keyword>
<dbReference type="InterPro" id="IPR024605">
    <property type="entry name" value="NADP_transhyd_a_C"/>
</dbReference>
<dbReference type="GO" id="GO:0005743">
    <property type="term" value="C:mitochondrial inner membrane"/>
    <property type="evidence" value="ECO:0007669"/>
    <property type="project" value="TreeGrafter"/>
</dbReference>
<dbReference type="Pfam" id="PF05222">
    <property type="entry name" value="AlaDh_PNT_N"/>
    <property type="match status" value="1"/>
</dbReference>
<dbReference type="Pfam" id="PF01262">
    <property type="entry name" value="AlaDh_PNT_C"/>
    <property type="match status" value="1"/>
</dbReference>
<dbReference type="InterPro" id="IPR036291">
    <property type="entry name" value="NAD(P)-bd_dom_sf"/>
</dbReference>
<feature type="transmembrane region" description="Helical" evidence="13">
    <location>
        <begin position="674"/>
        <end position="691"/>
    </location>
</feature>
<evidence type="ECO:0000256" key="5">
    <source>
        <dbReference type="ARBA" id="ARBA00022692"/>
    </source>
</evidence>
<evidence type="ECO:0000256" key="8">
    <source>
        <dbReference type="ARBA" id="ARBA00022967"/>
    </source>
</evidence>
<dbReference type="InterPro" id="IPR007886">
    <property type="entry name" value="AlaDH/PNT_N"/>
</dbReference>
<keyword evidence="7" id="KW-0521">NADP</keyword>
<dbReference type="SUPFAM" id="SSF52283">
    <property type="entry name" value="Formate/glycerate dehydrogenase catalytic domain-like"/>
    <property type="match status" value="1"/>
</dbReference>
<comment type="catalytic activity">
    <reaction evidence="12">
        <text>NAD(+) + NADPH + H(+)(in) = NADH + NADP(+) + H(+)(out)</text>
        <dbReference type="Rhea" id="RHEA:47992"/>
        <dbReference type="ChEBI" id="CHEBI:15378"/>
        <dbReference type="ChEBI" id="CHEBI:57540"/>
        <dbReference type="ChEBI" id="CHEBI:57783"/>
        <dbReference type="ChEBI" id="CHEBI:57945"/>
        <dbReference type="ChEBI" id="CHEBI:58349"/>
        <dbReference type="EC" id="7.1.1.1"/>
    </reaction>
</comment>
<evidence type="ECO:0000259" key="15">
    <source>
        <dbReference type="SMART" id="SM01003"/>
    </source>
</evidence>
<dbReference type="FunFam" id="3.40.50.1220:FF:000002">
    <property type="entry name" value="NAD(P) transhydrogenase subunit beta"/>
    <property type="match status" value="1"/>
</dbReference>
<feature type="domain" description="Alanine dehydrogenase/pyridine nucleotide transhydrogenase N-terminal" evidence="15">
    <location>
        <begin position="1"/>
        <end position="90"/>
    </location>
</feature>
<dbReference type="SUPFAM" id="SSF52467">
    <property type="entry name" value="DHS-like NAD/FAD-binding domain"/>
    <property type="match status" value="1"/>
</dbReference>
<evidence type="ECO:0000313" key="16">
    <source>
        <dbReference type="EMBL" id="CAD9263549.1"/>
    </source>
</evidence>
<feature type="transmembrane region" description="Helical" evidence="13">
    <location>
        <begin position="520"/>
        <end position="540"/>
    </location>
</feature>
<dbReference type="GO" id="GO:0050661">
    <property type="term" value="F:NADP binding"/>
    <property type="evidence" value="ECO:0007669"/>
    <property type="project" value="TreeGrafter"/>
</dbReference>
<evidence type="ECO:0000256" key="6">
    <source>
        <dbReference type="ARBA" id="ARBA00022741"/>
    </source>
</evidence>
<feature type="transmembrane region" description="Helical" evidence="13">
    <location>
        <begin position="431"/>
        <end position="450"/>
    </location>
</feature>
<keyword evidence="3" id="KW-1003">Cell membrane</keyword>
<evidence type="ECO:0000256" key="4">
    <source>
        <dbReference type="ARBA" id="ARBA00022519"/>
    </source>
</evidence>
<feature type="transmembrane region" description="Helical" evidence="13">
    <location>
        <begin position="611"/>
        <end position="631"/>
    </location>
</feature>
<dbReference type="GO" id="GO:0008750">
    <property type="term" value="F:proton-translocating NAD(P)+ transhydrogenase activity"/>
    <property type="evidence" value="ECO:0007669"/>
    <property type="project" value="UniProtKB-EC"/>
</dbReference>
<evidence type="ECO:0000256" key="12">
    <source>
        <dbReference type="ARBA" id="ARBA00048202"/>
    </source>
</evidence>
<dbReference type="SMART" id="SM01003">
    <property type="entry name" value="AlaDh_PNT_N"/>
    <property type="match status" value="1"/>
</dbReference>
<evidence type="ECO:0000256" key="9">
    <source>
        <dbReference type="ARBA" id="ARBA00022989"/>
    </source>
</evidence>
<evidence type="ECO:0000256" key="1">
    <source>
        <dbReference type="ARBA" id="ARBA00004429"/>
    </source>
</evidence>
<dbReference type="SMART" id="SM01002">
    <property type="entry name" value="AlaDh_PNT_C"/>
    <property type="match status" value="1"/>
</dbReference>
<dbReference type="GO" id="GO:0005886">
    <property type="term" value="C:plasma membrane"/>
    <property type="evidence" value="ECO:0007669"/>
    <property type="project" value="UniProtKB-SubCell"/>
</dbReference>
<dbReference type="InterPro" id="IPR029035">
    <property type="entry name" value="DHS-like_NAD/FAD-binding_dom"/>
</dbReference>
<keyword evidence="5 13" id="KW-0812">Transmembrane</keyword>
<evidence type="ECO:0000256" key="3">
    <source>
        <dbReference type="ARBA" id="ARBA00022475"/>
    </source>
</evidence>
<keyword evidence="9 13" id="KW-1133">Transmembrane helix</keyword>
<proteinExistence type="predicted"/>
<dbReference type="SUPFAM" id="SSF51735">
    <property type="entry name" value="NAD(P)-binding Rossmann-fold domains"/>
    <property type="match status" value="1"/>
</dbReference>
<gene>
    <name evidence="16" type="ORF">PPAR1163_LOCUS21934</name>
</gene>
<feature type="transmembrane region" description="Helical" evidence="13">
    <location>
        <begin position="470"/>
        <end position="489"/>
    </location>
</feature>
<dbReference type="NCBIfam" id="NF006942">
    <property type="entry name" value="PRK09424.1"/>
    <property type="match status" value="1"/>
</dbReference>
<feature type="transmembrane region" description="Helical" evidence="13">
    <location>
        <begin position="495"/>
        <end position="513"/>
    </location>
</feature>
<protein>
    <recommendedName>
        <fullName evidence="2">proton-translocating NAD(P)(+) transhydrogenase</fullName>
        <ecNumber evidence="2">7.1.1.1</ecNumber>
    </recommendedName>
</protein>
<dbReference type="PANTHER" id="PTHR10160:SF19">
    <property type="entry name" value="PROTON-TRANSLOCATING NAD(P)(+) TRANSHYDROGENASE"/>
    <property type="match status" value="1"/>
</dbReference>
<dbReference type="PANTHER" id="PTHR10160">
    <property type="entry name" value="NAD(P) TRANSHYDROGENASE"/>
    <property type="match status" value="1"/>
</dbReference>
<dbReference type="Gene3D" id="3.40.50.720">
    <property type="entry name" value="NAD(P)-binding Rossmann-like Domain"/>
    <property type="match status" value="2"/>
</dbReference>
<dbReference type="InterPro" id="IPR007698">
    <property type="entry name" value="AlaDH/PNT_NAD(H)-bd"/>
</dbReference>
<feature type="transmembrane region" description="Helical" evidence="13">
    <location>
        <begin position="651"/>
        <end position="668"/>
    </location>
</feature>
<feature type="transmembrane region" description="Helical" evidence="13">
    <location>
        <begin position="728"/>
        <end position="748"/>
    </location>
</feature>
<keyword evidence="6" id="KW-0547">Nucleotide-binding</keyword>
<evidence type="ECO:0000256" key="7">
    <source>
        <dbReference type="ARBA" id="ARBA00022857"/>
    </source>
</evidence>
<keyword evidence="11 13" id="KW-0472">Membrane</keyword>
<name>A0A7S1UCI4_9STRA</name>
<dbReference type="EC" id="7.1.1.1" evidence="2"/>
<keyword evidence="10" id="KW-0520">NAD</keyword>